<dbReference type="GO" id="GO:0006508">
    <property type="term" value="P:proteolysis"/>
    <property type="evidence" value="ECO:0007669"/>
    <property type="project" value="UniProtKB-KW"/>
</dbReference>
<dbReference type="SUPFAM" id="SSF50494">
    <property type="entry name" value="Trypsin-like serine proteases"/>
    <property type="match status" value="1"/>
</dbReference>
<dbReference type="GO" id="GO:0004252">
    <property type="term" value="F:serine-type endopeptidase activity"/>
    <property type="evidence" value="ECO:0007669"/>
    <property type="project" value="InterPro"/>
</dbReference>
<keyword evidence="7" id="KW-1185">Reference proteome</keyword>
<gene>
    <name evidence="6" type="ORF">HZZ10_09230</name>
</gene>
<comment type="similarity">
    <text evidence="1">Belongs to the peptidase S1C family.</text>
</comment>
<dbReference type="PROSITE" id="PS50106">
    <property type="entry name" value="PDZ"/>
    <property type="match status" value="1"/>
</dbReference>
<dbReference type="InterPro" id="IPR001478">
    <property type="entry name" value="PDZ"/>
</dbReference>
<dbReference type="InterPro" id="IPR001940">
    <property type="entry name" value="Peptidase_S1C"/>
</dbReference>
<dbReference type="InterPro" id="IPR043504">
    <property type="entry name" value="Peptidase_S1_PA_chymotrypsin"/>
</dbReference>
<dbReference type="Gene3D" id="2.40.10.10">
    <property type="entry name" value="Trypsin-like serine proteases"/>
    <property type="match status" value="2"/>
</dbReference>
<feature type="region of interest" description="Disordered" evidence="4">
    <location>
        <begin position="488"/>
        <end position="536"/>
    </location>
</feature>
<feature type="compositionally biased region" description="Low complexity" evidence="4">
    <location>
        <begin position="69"/>
        <end position="102"/>
    </location>
</feature>
<dbReference type="RefSeq" id="WP_179913278.1">
    <property type="nucleotide sequence ID" value="NZ_JACBYE010000018.1"/>
</dbReference>
<dbReference type="SUPFAM" id="SSF50156">
    <property type="entry name" value="PDZ domain-like"/>
    <property type="match status" value="1"/>
</dbReference>
<evidence type="ECO:0000313" key="7">
    <source>
        <dbReference type="Proteomes" id="UP000561011"/>
    </source>
</evidence>
<dbReference type="InterPro" id="IPR036034">
    <property type="entry name" value="PDZ_sf"/>
</dbReference>
<organism evidence="6 7">
    <name type="scientific">Sanguibacter inulinus</name>
    <dbReference type="NCBI Taxonomy" id="60922"/>
    <lineage>
        <taxon>Bacteria</taxon>
        <taxon>Bacillati</taxon>
        <taxon>Actinomycetota</taxon>
        <taxon>Actinomycetes</taxon>
        <taxon>Micrococcales</taxon>
        <taxon>Sanguibacteraceae</taxon>
        <taxon>Sanguibacter</taxon>
    </lineage>
</organism>
<dbReference type="SMART" id="SM00228">
    <property type="entry name" value="PDZ"/>
    <property type="match status" value="1"/>
</dbReference>
<accession>A0A853ETB0</accession>
<dbReference type="InterPro" id="IPR009003">
    <property type="entry name" value="Peptidase_S1_PA"/>
</dbReference>
<feature type="domain" description="PDZ" evidence="5">
    <location>
        <begin position="378"/>
        <end position="476"/>
    </location>
</feature>
<evidence type="ECO:0000256" key="4">
    <source>
        <dbReference type="SAM" id="MobiDB-lite"/>
    </source>
</evidence>
<dbReference type="PANTHER" id="PTHR43343">
    <property type="entry name" value="PEPTIDASE S12"/>
    <property type="match status" value="1"/>
</dbReference>
<feature type="region of interest" description="Disordered" evidence="4">
    <location>
        <begin position="1"/>
        <end position="110"/>
    </location>
</feature>
<keyword evidence="3" id="KW-0378">Hydrolase</keyword>
<feature type="compositionally biased region" description="Polar residues" evidence="4">
    <location>
        <begin position="508"/>
        <end position="521"/>
    </location>
</feature>
<sequence length="536" mass="53090">MTTQHTPADGTPADGADRRQGHQPTERIEPVQQTRPMPPVPEAPRTEAVPQAHAARSEHQPQHDTFSTHQGSGQHGFAGAQHAPQQQQQQHGYGAAFGQQPPQGGGTAVATAPAKRRLVLPIATTAVLAAVLASAGTAALTGQLGSDDAAGTAPTSISSVGQKNDSSVAVPVAESTDGSPDWKAVSAAVAPSVVAIKVTTAEGQGEGSGVIIDDQGHILTNDHVVGGANDDTVQVTLADGRVYEAKITGLDPATDLAVVQIVDPPSDLQSAVFADSAEVTVGDAVMAVGNPLGLSNTATTGIVSAIDRPVSTATSASSQAPVVTNAIQIDAAINPGNSGGPLFNSRGEVIGITSSIASLSQSSSSSQSGSIGLGFAIPSTLAKNIGGQLIDSGTAEHAFLGVTLGDGTGTADGTTRQGAVVGTVSDGSPASEAGLQADDVVVAIDGKAVTGAESLTGFVRGLASGTEVTLTVIRDGKSIDVPVTLATKTEDATSNDQGSDGSGDSGSTLPGQGTLPGSESPGNIPDLGDLFPGQNG</sequence>
<dbReference type="Gene3D" id="2.30.42.10">
    <property type="match status" value="1"/>
</dbReference>
<evidence type="ECO:0000256" key="1">
    <source>
        <dbReference type="ARBA" id="ARBA00010541"/>
    </source>
</evidence>
<evidence type="ECO:0000259" key="5">
    <source>
        <dbReference type="PROSITE" id="PS50106"/>
    </source>
</evidence>
<dbReference type="Pfam" id="PF13365">
    <property type="entry name" value="Trypsin_2"/>
    <property type="match status" value="1"/>
</dbReference>
<feature type="compositionally biased region" description="Polar residues" evidence="4">
    <location>
        <begin position="153"/>
        <end position="167"/>
    </location>
</feature>
<comment type="caution">
    <text evidence="6">The sequence shown here is derived from an EMBL/GenBank/DDBJ whole genome shotgun (WGS) entry which is preliminary data.</text>
</comment>
<evidence type="ECO:0000313" key="6">
    <source>
        <dbReference type="EMBL" id="NYS93700.1"/>
    </source>
</evidence>
<dbReference type="AlphaFoldDB" id="A0A853ETB0"/>
<proteinExistence type="inferred from homology"/>
<dbReference type="Proteomes" id="UP000561011">
    <property type="component" value="Unassembled WGS sequence"/>
</dbReference>
<keyword evidence="2" id="KW-0645">Protease</keyword>
<name>A0A853ETB0_9MICO</name>
<dbReference type="Pfam" id="PF13180">
    <property type="entry name" value="PDZ_2"/>
    <property type="match status" value="1"/>
</dbReference>
<evidence type="ECO:0000256" key="2">
    <source>
        <dbReference type="ARBA" id="ARBA00022670"/>
    </source>
</evidence>
<evidence type="ECO:0000256" key="3">
    <source>
        <dbReference type="ARBA" id="ARBA00022801"/>
    </source>
</evidence>
<reference evidence="6 7" key="1">
    <citation type="submission" date="2020-07" db="EMBL/GenBank/DDBJ databases">
        <title>MOT database genomes.</title>
        <authorList>
            <person name="Joseph S."/>
            <person name="Aduse-Opoku J."/>
            <person name="Hashim A."/>
            <person name="Wade W."/>
            <person name="Curtis M."/>
        </authorList>
    </citation>
    <scope>NUCLEOTIDE SEQUENCE [LARGE SCALE GENOMIC DNA]</scope>
    <source>
        <strain evidence="6 7">DSM 100099</strain>
    </source>
</reference>
<dbReference type="PANTHER" id="PTHR43343:SF3">
    <property type="entry name" value="PROTEASE DO-LIKE 8, CHLOROPLASTIC"/>
    <property type="match status" value="1"/>
</dbReference>
<protein>
    <submittedName>
        <fullName evidence="6">Trypsin-like peptidase domain-containing protein</fullName>
    </submittedName>
</protein>
<dbReference type="PRINTS" id="PR00834">
    <property type="entry name" value="PROTEASES2C"/>
</dbReference>
<feature type="compositionally biased region" description="Basic and acidic residues" evidence="4">
    <location>
        <begin position="15"/>
        <end position="29"/>
    </location>
</feature>
<feature type="region of interest" description="Disordered" evidence="4">
    <location>
        <begin position="145"/>
        <end position="180"/>
    </location>
</feature>
<dbReference type="InterPro" id="IPR051201">
    <property type="entry name" value="Chloro_Bact_Ser_Proteases"/>
</dbReference>
<dbReference type="EMBL" id="JACBYE010000018">
    <property type="protein sequence ID" value="NYS93700.1"/>
    <property type="molecule type" value="Genomic_DNA"/>
</dbReference>